<dbReference type="EMBL" id="CM055749">
    <property type="protein sequence ID" value="KAJ7994882.1"/>
    <property type="molecule type" value="Genomic_DNA"/>
</dbReference>
<dbReference type="Proteomes" id="UP001157502">
    <property type="component" value="Chromosome 22"/>
</dbReference>
<evidence type="ECO:0000313" key="2">
    <source>
        <dbReference type="Proteomes" id="UP001157502"/>
    </source>
</evidence>
<protein>
    <submittedName>
        <fullName evidence="1">Uncharacterized protein</fullName>
    </submittedName>
</protein>
<organism evidence="1 2">
    <name type="scientific">Dallia pectoralis</name>
    <name type="common">Alaska blackfish</name>
    <dbReference type="NCBI Taxonomy" id="75939"/>
    <lineage>
        <taxon>Eukaryota</taxon>
        <taxon>Metazoa</taxon>
        <taxon>Chordata</taxon>
        <taxon>Craniata</taxon>
        <taxon>Vertebrata</taxon>
        <taxon>Euteleostomi</taxon>
        <taxon>Actinopterygii</taxon>
        <taxon>Neopterygii</taxon>
        <taxon>Teleostei</taxon>
        <taxon>Protacanthopterygii</taxon>
        <taxon>Esociformes</taxon>
        <taxon>Umbridae</taxon>
        <taxon>Dallia</taxon>
    </lineage>
</organism>
<keyword evidence="2" id="KW-1185">Reference proteome</keyword>
<name>A0ACC2FU56_DALPE</name>
<proteinExistence type="predicted"/>
<reference evidence="1" key="1">
    <citation type="submission" date="2021-05" db="EMBL/GenBank/DDBJ databases">
        <authorList>
            <person name="Pan Q."/>
            <person name="Jouanno E."/>
            <person name="Zahm M."/>
            <person name="Klopp C."/>
            <person name="Cabau C."/>
            <person name="Louis A."/>
            <person name="Berthelot C."/>
            <person name="Parey E."/>
            <person name="Roest Crollius H."/>
            <person name="Montfort J."/>
            <person name="Robinson-Rechavi M."/>
            <person name="Bouchez O."/>
            <person name="Lampietro C."/>
            <person name="Lopez Roques C."/>
            <person name="Donnadieu C."/>
            <person name="Postlethwait J."/>
            <person name="Bobe J."/>
            <person name="Dillon D."/>
            <person name="Chandos A."/>
            <person name="von Hippel F."/>
            <person name="Guiguen Y."/>
        </authorList>
    </citation>
    <scope>NUCLEOTIDE SEQUENCE</scope>
    <source>
        <strain evidence="1">YG-Jan2019</strain>
    </source>
</reference>
<evidence type="ECO:0000313" key="1">
    <source>
        <dbReference type="EMBL" id="KAJ7994882.1"/>
    </source>
</evidence>
<comment type="caution">
    <text evidence="1">The sequence shown here is derived from an EMBL/GenBank/DDBJ whole genome shotgun (WGS) entry which is preliminary data.</text>
</comment>
<accession>A0ACC2FU56</accession>
<gene>
    <name evidence="1" type="ORF">DPEC_G00254070</name>
</gene>
<sequence>MGSQMAFAMVMMLWIWAQLPPSRPPCLYETEQKEEDNRVEANAVCVIPSERTTCWEVGTTLAFRGTIKGDGTNLIVLHLMPPYRRLCCRVRDRCIVGAGTSVANGR</sequence>